<reference evidence="5" key="1">
    <citation type="submission" date="2020-05" db="EMBL/GenBank/DDBJ databases">
        <authorList>
            <person name="Chiriac C."/>
            <person name="Salcher M."/>
            <person name="Ghai R."/>
            <person name="Kavagutti S V."/>
        </authorList>
    </citation>
    <scope>NUCLEOTIDE SEQUENCE</scope>
</reference>
<keyword evidence="1" id="KW-0235">DNA replication</keyword>
<dbReference type="GO" id="GO:0003887">
    <property type="term" value="F:DNA-directed DNA polymerase activity"/>
    <property type="evidence" value="ECO:0007669"/>
    <property type="project" value="UniProtKB-KW"/>
</dbReference>
<keyword evidence="5" id="KW-0808">Transferase</keyword>
<dbReference type="SUPFAM" id="SSF53098">
    <property type="entry name" value="Ribonuclease H-like"/>
    <property type="match status" value="1"/>
</dbReference>
<protein>
    <submittedName>
        <fullName evidence="5">DNA-directed DNA polymerase, family A, palm domain containing protein</fullName>
    </submittedName>
</protein>
<feature type="domain" description="3'-5' exonuclease" evidence="4">
    <location>
        <begin position="4"/>
        <end position="156"/>
    </location>
</feature>
<evidence type="ECO:0000256" key="2">
    <source>
        <dbReference type="ARBA" id="ARBA00023109"/>
    </source>
</evidence>
<dbReference type="EMBL" id="LR798315">
    <property type="protein sequence ID" value="CAB5222513.1"/>
    <property type="molecule type" value="Genomic_DNA"/>
</dbReference>
<dbReference type="Gene3D" id="3.30.420.10">
    <property type="entry name" value="Ribonuclease H-like superfamily/Ribonuclease H"/>
    <property type="match status" value="1"/>
</dbReference>
<keyword evidence="2" id="KW-1194">Viral DNA replication</keyword>
<evidence type="ECO:0000259" key="3">
    <source>
        <dbReference type="Pfam" id="PF00476"/>
    </source>
</evidence>
<keyword evidence="5" id="KW-0239">DNA-directed DNA polymerase</keyword>
<dbReference type="GO" id="GO:0003677">
    <property type="term" value="F:DNA binding"/>
    <property type="evidence" value="ECO:0007669"/>
    <property type="project" value="InterPro"/>
</dbReference>
<evidence type="ECO:0000256" key="1">
    <source>
        <dbReference type="ARBA" id="ARBA00022705"/>
    </source>
</evidence>
<accession>A0A6J7X5D7</accession>
<dbReference type="InterPro" id="IPR043502">
    <property type="entry name" value="DNA/RNA_pol_sf"/>
</dbReference>
<dbReference type="PANTHER" id="PTHR10133">
    <property type="entry name" value="DNA POLYMERASE I"/>
    <property type="match status" value="1"/>
</dbReference>
<evidence type="ECO:0000313" key="5">
    <source>
        <dbReference type="EMBL" id="CAB5222513.1"/>
    </source>
</evidence>
<proteinExistence type="predicted"/>
<dbReference type="InterPro" id="IPR012337">
    <property type="entry name" value="RNaseH-like_sf"/>
</dbReference>
<name>A0A6J7X5D7_9CAUD</name>
<dbReference type="InterPro" id="IPR036397">
    <property type="entry name" value="RNaseH_sf"/>
</dbReference>
<dbReference type="SUPFAM" id="SSF56672">
    <property type="entry name" value="DNA/RNA polymerases"/>
    <property type="match status" value="1"/>
</dbReference>
<dbReference type="GO" id="GO:0039693">
    <property type="term" value="P:viral DNA genome replication"/>
    <property type="evidence" value="ECO:0007669"/>
    <property type="project" value="UniProtKB-KW"/>
</dbReference>
<keyword evidence="5" id="KW-0548">Nucleotidyltransferase</keyword>
<organism evidence="5">
    <name type="scientific">uncultured Caudovirales phage</name>
    <dbReference type="NCBI Taxonomy" id="2100421"/>
    <lineage>
        <taxon>Viruses</taxon>
        <taxon>Duplodnaviria</taxon>
        <taxon>Heunggongvirae</taxon>
        <taxon>Uroviricota</taxon>
        <taxon>Caudoviricetes</taxon>
        <taxon>Peduoviridae</taxon>
        <taxon>Maltschvirus</taxon>
        <taxon>Maltschvirus maltsch</taxon>
    </lineage>
</organism>
<dbReference type="InterPro" id="IPR002562">
    <property type="entry name" value="3'-5'_exonuclease_dom"/>
</dbReference>
<dbReference type="InterPro" id="IPR002298">
    <property type="entry name" value="DNA_polymerase_A"/>
</dbReference>
<gene>
    <name evidence="5" type="ORF">UFOVP369_13</name>
</gene>
<dbReference type="GO" id="GO:0006261">
    <property type="term" value="P:DNA-templated DNA replication"/>
    <property type="evidence" value="ECO:0007669"/>
    <property type="project" value="InterPro"/>
</dbReference>
<dbReference type="GO" id="GO:0006302">
    <property type="term" value="P:double-strand break repair"/>
    <property type="evidence" value="ECO:0007669"/>
    <property type="project" value="TreeGrafter"/>
</dbReference>
<dbReference type="Gene3D" id="1.20.1060.10">
    <property type="entry name" value="Taq DNA Polymerase, Chain T, domain 4"/>
    <property type="match status" value="1"/>
</dbReference>
<dbReference type="GO" id="GO:0008408">
    <property type="term" value="F:3'-5' exonuclease activity"/>
    <property type="evidence" value="ECO:0007669"/>
    <property type="project" value="InterPro"/>
</dbReference>
<dbReference type="InterPro" id="IPR001098">
    <property type="entry name" value="DNA-dir_DNA_pol_A_palm_dom"/>
</dbReference>
<evidence type="ECO:0000259" key="4">
    <source>
        <dbReference type="Pfam" id="PF01612"/>
    </source>
</evidence>
<dbReference type="Pfam" id="PF01612">
    <property type="entry name" value="DNA_pol_A_exo1"/>
    <property type="match status" value="1"/>
</dbReference>
<dbReference type="Pfam" id="PF00476">
    <property type="entry name" value="DNA_pol_A"/>
    <property type="match status" value="1"/>
</dbReference>
<dbReference type="PANTHER" id="PTHR10133:SF27">
    <property type="entry name" value="DNA POLYMERASE NU"/>
    <property type="match status" value="1"/>
</dbReference>
<feature type="domain" description="DNA-directed DNA polymerase family A palm" evidence="3">
    <location>
        <begin position="280"/>
        <end position="374"/>
    </location>
</feature>
<sequence length="386" mass="44947">MQNYLVIDVETTISNKGNPFDERNKLCYVGIHNNNVSTLLDIEFSGNPYREQLNTIQNVINNDVVLVGFNIKFDLHWLKRYGINFQSNKIWDCQLVHFILQGQQTPYPSLNQVCEHYGLETKLDVVSTEYWKNKIDTTEIPKDILEEYLEQDLRLTEQVYLKQVEEVKQNPLLARLISLHNQDLLGLQEMEFNGLLFNEEKSNELANQTEQEVDRLDNFLFQFHNCPGFNPSSNDHLSAFLYGGTISLRRRIPCGVFKTGSRSGQVKERWEEYQVEFPRLFNPLKGSELQKEGFYSTDEATLKSLKGSLKAREAREILLFRSTLEKRVTTYYRGLLNLIKEMNWPKGIIYGQLNQCVARTGRLSSSKPNLQNFDGMIKELFTSRYP</sequence>